<gene>
    <name evidence="2" type="ORF">GGX14DRAFT_484461</name>
</gene>
<dbReference type="Proteomes" id="UP001219525">
    <property type="component" value="Unassembled WGS sequence"/>
</dbReference>
<evidence type="ECO:0008006" key="4">
    <source>
        <dbReference type="Google" id="ProtNLM"/>
    </source>
</evidence>
<protein>
    <recommendedName>
        <fullName evidence="4">Fucose-specific lectin</fullName>
    </recommendedName>
</protein>
<keyword evidence="3" id="KW-1185">Reference proteome</keyword>
<sequence length="194" mass="20285">MFFTTGLKALAILFCTTLKIANAATWTPLSVAGVSVPAAGTRFYMNDGKGNIQEIGNGAANSNNPPSFDTWANGPGTVNFAPFGVVNVAPASDVASVSYAFNGQPDKTRVFYQTTDGSIRVVTCCQTPEWVVDPTILAVAPLGVRISAFYASDTAGTAIVLVSWQNALGQLTERWTTNVTAAAGVWSTPVVIST</sequence>
<dbReference type="SUPFAM" id="SSF89372">
    <property type="entry name" value="Fucose-specific lectin"/>
    <property type="match status" value="1"/>
</dbReference>
<evidence type="ECO:0000313" key="3">
    <source>
        <dbReference type="Proteomes" id="UP001219525"/>
    </source>
</evidence>
<evidence type="ECO:0000313" key="2">
    <source>
        <dbReference type="EMBL" id="KAJ7189765.1"/>
    </source>
</evidence>
<dbReference type="EMBL" id="JARJCW010000167">
    <property type="protein sequence ID" value="KAJ7189765.1"/>
    <property type="molecule type" value="Genomic_DNA"/>
</dbReference>
<name>A0AAD6UQC9_9AGAR</name>
<keyword evidence="1" id="KW-0732">Signal</keyword>
<feature type="chain" id="PRO_5042115492" description="Fucose-specific lectin" evidence="1">
    <location>
        <begin position="24"/>
        <end position="194"/>
    </location>
</feature>
<reference evidence="2" key="1">
    <citation type="submission" date="2023-03" db="EMBL/GenBank/DDBJ databases">
        <title>Massive genome expansion in bonnet fungi (Mycena s.s.) driven by repeated elements and novel gene families across ecological guilds.</title>
        <authorList>
            <consortium name="Lawrence Berkeley National Laboratory"/>
            <person name="Harder C.B."/>
            <person name="Miyauchi S."/>
            <person name="Viragh M."/>
            <person name="Kuo A."/>
            <person name="Thoen E."/>
            <person name="Andreopoulos B."/>
            <person name="Lu D."/>
            <person name="Skrede I."/>
            <person name="Drula E."/>
            <person name="Henrissat B."/>
            <person name="Morin E."/>
            <person name="Kohler A."/>
            <person name="Barry K."/>
            <person name="LaButti K."/>
            <person name="Morin E."/>
            <person name="Salamov A."/>
            <person name="Lipzen A."/>
            <person name="Mereny Z."/>
            <person name="Hegedus B."/>
            <person name="Baldrian P."/>
            <person name="Stursova M."/>
            <person name="Weitz H."/>
            <person name="Taylor A."/>
            <person name="Grigoriev I.V."/>
            <person name="Nagy L.G."/>
            <person name="Martin F."/>
            <person name="Kauserud H."/>
        </authorList>
    </citation>
    <scope>NUCLEOTIDE SEQUENCE</scope>
    <source>
        <strain evidence="2">9144</strain>
    </source>
</reference>
<dbReference type="Gene3D" id="2.120.10.70">
    <property type="entry name" value="Fucose-specific lectin"/>
    <property type="match status" value="1"/>
</dbReference>
<accession>A0AAD6UQC9</accession>
<dbReference type="AlphaFoldDB" id="A0AAD6UQC9"/>
<comment type="caution">
    <text evidence="2">The sequence shown here is derived from an EMBL/GenBank/DDBJ whole genome shotgun (WGS) entry which is preliminary data.</text>
</comment>
<evidence type="ECO:0000256" key="1">
    <source>
        <dbReference type="SAM" id="SignalP"/>
    </source>
</evidence>
<feature type="signal peptide" evidence="1">
    <location>
        <begin position="1"/>
        <end position="23"/>
    </location>
</feature>
<proteinExistence type="predicted"/>
<organism evidence="2 3">
    <name type="scientific">Mycena pura</name>
    <dbReference type="NCBI Taxonomy" id="153505"/>
    <lineage>
        <taxon>Eukaryota</taxon>
        <taxon>Fungi</taxon>
        <taxon>Dikarya</taxon>
        <taxon>Basidiomycota</taxon>
        <taxon>Agaricomycotina</taxon>
        <taxon>Agaricomycetes</taxon>
        <taxon>Agaricomycetidae</taxon>
        <taxon>Agaricales</taxon>
        <taxon>Marasmiineae</taxon>
        <taxon>Mycenaceae</taxon>
        <taxon>Mycena</taxon>
    </lineage>
</organism>